<dbReference type="AlphaFoldDB" id="A0A7H0H4D8"/>
<dbReference type="EMBL" id="CP060789">
    <property type="protein sequence ID" value="QNP55404.1"/>
    <property type="molecule type" value="Genomic_DNA"/>
</dbReference>
<keyword evidence="9" id="KW-1185">Reference proteome</keyword>
<dbReference type="GO" id="GO:0005886">
    <property type="term" value="C:plasma membrane"/>
    <property type="evidence" value="ECO:0007669"/>
    <property type="project" value="UniProtKB-SubCell"/>
</dbReference>
<dbReference type="NCBIfam" id="TIGR03954">
    <property type="entry name" value="integ_memb_HG"/>
    <property type="match status" value="1"/>
</dbReference>
<feature type="transmembrane region" description="Helical" evidence="6">
    <location>
        <begin position="40"/>
        <end position="63"/>
    </location>
</feature>
<evidence type="ECO:0000256" key="5">
    <source>
        <dbReference type="ARBA" id="ARBA00023136"/>
    </source>
</evidence>
<comment type="subcellular location">
    <subcellularLocation>
        <location evidence="1">Cell membrane</location>
        <topology evidence="1">Multi-pass membrane protein</topology>
    </subcellularLocation>
</comment>
<feature type="domain" description="DUF3817" evidence="7">
    <location>
        <begin position="36"/>
        <end position="122"/>
    </location>
</feature>
<evidence type="ECO:0000256" key="3">
    <source>
        <dbReference type="ARBA" id="ARBA00022692"/>
    </source>
</evidence>
<dbReference type="InterPro" id="IPR023845">
    <property type="entry name" value="DUF3817_TM"/>
</dbReference>
<accession>A0A7H0H4D8</accession>
<evidence type="ECO:0000256" key="2">
    <source>
        <dbReference type="ARBA" id="ARBA00022475"/>
    </source>
</evidence>
<evidence type="ECO:0000313" key="9">
    <source>
        <dbReference type="Proteomes" id="UP000516117"/>
    </source>
</evidence>
<keyword evidence="3 6" id="KW-0812">Transmembrane</keyword>
<evidence type="ECO:0000313" key="8">
    <source>
        <dbReference type="EMBL" id="QNP55404.1"/>
    </source>
</evidence>
<sequence length="137" mass="15430">MNRGDDVEPESVEGRTAEEQTIIEPEDVKGIRSALVRYRVMAYVVGVLLVVLVLVGMPLKYIWGDGRVVVWTGIPHGWLYMVLLITAYDLGRRVGWSLKWFIAIMAAGTIPFLSFVAEHFATKDVRRRLAEVPESQA</sequence>
<evidence type="ECO:0000256" key="4">
    <source>
        <dbReference type="ARBA" id="ARBA00022989"/>
    </source>
</evidence>
<protein>
    <submittedName>
        <fullName evidence="8">DUF3817 domain-containing protein</fullName>
    </submittedName>
</protein>
<dbReference type="PANTHER" id="PTHR40077:SF2">
    <property type="entry name" value="MEMBRANE PROTEIN"/>
    <property type="match status" value="1"/>
</dbReference>
<keyword evidence="5 6" id="KW-0472">Membrane</keyword>
<dbReference type="PANTHER" id="PTHR40077">
    <property type="entry name" value="MEMBRANE PROTEIN-RELATED"/>
    <property type="match status" value="1"/>
</dbReference>
<evidence type="ECO:0000256" key="6">
    <source>
        <dbReference type="SAM" id="Phobius"/>
    </source>
</evidence>
<evidence type="ECO:0000256" key="1">
    <source>
        <dbReference type="ARBA" id="ARBA00004651"/>
    </source>
</evidence>
<dbReference type="Proteomes" id="UP000516117">
    <property type="component" value="Chromosome"/>
</dbReference>
<reference evidence="8 9" key="1">
    <citation type="submission" date="2020-08" db="EMBL/GenBank/DDBJ databases">
        <title>Genome sequence of Tessaracoccus defluvii JCM 17540T.</title>
        <authorList>
            <person name="Hyun D.-W."/>
            <person name="Bae J.-W."/>
        </authorList>
    </citation>
    <scope>NUCLEOTIDE SEQUENCE [LARGE SCALE GENOMIC DNA]</scope>
    <source>
        <strain evidence="8 9">JCM 17540</strain>
    </source>
</reference>
<proteinExistence type="predicted"/>
<organism evidence="8 9">
    <name type="scientific">Tessaracoccus defluvii</name>
    <dbReference type="NCBI Taxonomy" id="1285901"/>
    <lineage>
        <taxon>Bacteria</taxon>
        <taxon>Bacillati</taxon>
        <taxon>Actinomycetota</taxon>
        <taxon>Actinomycetes</taxon>
        <taxon>Propionibacteriales</taxon>
        <taxon>Propionibacteriaceae</taxon>
        <taxon>Tessaracoccus</taxon>
    </lineage>
</organism>
<name>A0A7H0H4D8_9ACTN</name>
<dbReference type="KEGG" id="tdf:H9L22_14510"/>
<keyword evidence="4 6" id="KW-1133">Transmembrane helix</keyword>
<feature type="transmembrane region" description="Helical" evidence="6">
    <location>
        <begin position="100"/>
        <end position="117"/>
    </location>
</feature>
<dbReference type="Pfam" id="PF12823">
    <property type="entry name" value="DUF3817"/>
    <property type="match status" value="1"/>
</dbReference>
<feature type="transmembrane region" description="Helical" evidence="6">
    <location>
        <begin position="69"/>
        <end position="88"/>
    </location>
</feature>
<keyword evidence="2" id="KW-1003">Cell membrane</keyword>
<evidence type="ECO:0000259" key="7">
    <source>
        <dbReference type="Pfam" id="PF12823"/>
    </source>
</evidence>
<gene>
    <name evidence="8" type="ORF">H9L22_14510</name>
</gene>